<evidence type="ECO:0000256" key="1">
    <source>
        <dbReference type="SAM" id="MobiDB-lite"/>
    </source>
</evidence>
<proteinExistence type="predicted"/>
<gene>
    <name evidence="2" type="ORF">ESZ00_07765</name>
</gene>
<dbReference type="AlphaFoldDB" id="A0A4Q1SJC9"/>
<sequence>MELEAGDLLNAMTESMERLNSAASTLERAAAAMGERSTAAAGELSRMVATVEQSEPTARERELEQRLAAAEQRIAELSAQEAKSTSVRKTLPATTVQLLAKQGIASFEGLEGGALDAALAGLSLEQRIAVKSQLLRAGALS</sequence>
<evidence type="ECO:0000313" key="2">
    <source>
        <dbReference type="EMBL" id="RXS97748.1"/>
    </source>
</evidence>
<evidence type="ECO:0000313" key="3">
    <source>
        <dbReference type="Proteomes" id="UP000290253"/>
    </source>
</evidence>
<organism evidence="2 3">
    <name type="scientific">Silvibacterium dinghuense</name>
    <dbReference type="NCBI Taxonomy" id="1560006"/>
    <lineage>
        <taxon>Bacteria</taxon>
        <taxon>Pseudomonadati</taxon>
        <taxon>Acidobacteriota</taxon>
        <taxon>Terriglobia</taxon>
        <taxon>Terriglobales</taxon>
        <taxon>Acidobacteriaceae</taxon>
        <taxon>Silvibacterium</taxon>
    </lineage>
</organism>
<feature type="region of interest" description="Disordered" evidence="1">
    <location>
        <begin position="37"/>
        <end position="65"/>
    </location>
</feature>
<protein>
    <submittedName>
        <fullName evidence="2">Uncharacterized protein</fullName>
    </submittedName>
</protein>
<dbReference type="Proteomes" id="UP000290253">
    <property type="component" value="Unassembled WGS sequence"/>
</dbReference>
<dbReference type="EMBL" id="SDMK01000001">
    <property type="protein sequence ID" value="RXS97748.1"/>
    <property type="molecule type" value="Genomic_DNA"/>
</dbReference>
<accession>A0A4Q1SJC9</accession>
<name>A0A4Q1SJC9_9BACT</name>
<dbReference type="OrthoDB" id="120543at2"/>
<comment type="caution">
    <text evidence="2">The sequence shown here is derived from an EMBL/GenBank/DDBJ whole genome shotgun (WGS) entry which is preliminary data.</text>
</comment>
<keyword evidence="3" id="KW-1185">Reference proteome</keyword>
<reference evidence="2 3" key="1">
    <citation type="journal article" date="2016" name="Int. J. Syst. Evol. Microbiol.">
        <title>Acidipila dinghuensis sp. nov., an acidobacterium isolated from forest soil.</title>
        <authorList>
            <person name="Jiang Y.W."/>
            <person name="Wang J."/>
            <person name="Chen M.H."/>
            <person name="Lv Y.Y."/>
            <person name="Qiu L.H."/>
        </authorList>
    </citation>
    <scope>NUCLEOTIDE SEQUENCE [LARGE SCALE GENOMIC DNA]</scope>
    <source>
        <strain evidence="2 3">DHOF10</strain>
    </source>
</reference>